<keyword evidence="1" id="KW-1133">Transmembrane helix</keyword>
<evidence type="ECO:0000313" key="2">
    <source>
        <dbReference type="EMBL" id="KKR72710.1"/>
    </source>
</evidence>
<evidence type="ECO:0000313" key="3">
    <source>
        <dbReference type="Proteomes" id="UP000034664"/>
    </source>
</evidence>
<dbReference type="AlphaFoldDB" id="A0A0G0VLD9"/>
<feature type="transmembrane region" description="Helical" evidence="1">
    <location>
        <begin position="85"/>
        <end position="110"/>
    </location>
</feature>
<gene>
    <name evidence="2" type="ORF">UU14_C0003G0073</name>
</gene>
<name>A0A0G0VLD9_9BACT</name>
<accession>A0A0G0VLD9</accession>
<keyword evidence="1" id="KW-0472">Membrane</keyword>
<comment type="caution">
    <text evidence="2">The sequence shown here is derived from an EMBL/GenBank/DDBJ whole genome shotgun (WGS) entry which is preliminary data.</text>
</comment>
<reference evidence="2 3" key="1">
    <citation type="journal article" date="2015" name="Nature">
        <title>rRNA introns, odd ribosomes, and small enigmatic genomes across a large radiation of phyla.</title>
        <authorList>
            <person name="Brown C.T."/>
            <person name="Hug L.A."/>
            <person name="Thomas B.C."/>
            <person name="Sharon I."/>
            <person name="Castelle C.J."/>
            <person name="Singh A."/>
            <person name="Wilkins M.J."/>
            <person name="Williams K.H."/>
            <person name="Banfield J.F."/>
        </authorList>
    </citation>
    <scope>NUCLEOTIDE SEQUENCE [LARGE SCALE GENOMIC DNA]</scope>
</reference>
<dbReference type="EMBL" id="LBZM01000003">
    <property type="protein sequence ID" value="KKR72710.1"/>
    <property type="molecule type" value="Genomic_DNA"/>
</dbReference>
<sequence length="137" mass="14878">MAGKTGYVLLYSGIIVVIFAAVSMVLALTATIKPVQFYQPEDISLDFSRMVPSYQIPGLPEAIRPDENLNTDLASSEVLSDSFNLLIHMFLMGFLVNVGTKLATLGGNLVRPIVVKVNKQEQVISPKQPDNSANSPQ</sequence>
<protein>
    <submittedName>
        <fullName evidence="2">Uncharacterized protein</fullName>
    </submittedName>
</protein>
<evidence type="ECO:0000256" key="1">
    <source>
        <dbReference type="SAM" id="Phobius"/>
    </source>
</evidence>
<dbReference type="Proteomes" id="UP000034664">
    <property type="component" value="Unassembled WGS sequence"/>
</dbReference>
<proteinExistence type="predicted"/>
<feature type="transmembrane region" description="Helical" evidence="1">
    <location>
        <begin position="7"/>
        <end position="32"/>
    </location>
</feature>
<organism evidence="2 3">
    <name type="scientific">Candidatus Roizmanbacteria bacterium GW2011_GWB1_40_7</name>
    <dbReference type="NCBI Taxonomy" id="1618482"/>
    <lineage>
        <taxon>Bacteria</taxon>
        <taxon>Candidatus Roizmaniibacteriota</taxon>
    </lineage>
</organism>
<keyword evidence="1" id="KW-0812">Transmembrane</keyword>